<dbReference type="AlphaFoldDB" id="A0A926FG53"/>
<dbReference type="Proteomes" id="UP000647416">
    <property type="component" value="Unassembled WGS sequence"/>
</dbReference>
<organism evidence="1 2">
    <name type="scientific">Qingrenia yutianensis</name>
    <dbReference type="NCBI Taxonomy" id="2763676"/>
    <lineage>
        <taxon>Bacteria</taxon>
        <taxon>Bacillati</taxon>
        <taxon>Bacillota</taxon>
        <taxon>Clostridia</taxon>
        <taxon>Eubacteriales</taxon>
        <taxon>Oscillospiraceae</taxon>
        <taxon>Qingrenia</taxon>
    </lineage>
</organism>
<comment type="caution">
    <text evidence="1">The sequence shown here is derived from an EMBL/GenBank/DDBJ whole genome shotgun (WGS) entry which is preliminary data.</text>
</comment>
<evidence type="ECO:0000313" key="2">
    <source>
        <dbReference type="Proteomes" id="UP000647416"/>
    </source>
</evidence>
<reference evidence="1" key="1">
    <citation type="submission" date="2020-08" db="EMBL/GenBank/DDBJ databases">
        <title>Genome public.</title>
        <authorList>
            <person name="Liu C."/>
            <person name="Sun Q."/>
        </authorList>
    </citation>
    <scope>NUCLEOTIDE SEQUENCE</scope>
    <source>
        <strain evidence="1">NSJ-50</strain>
    </source>
</reference>
<accession>A0A926FG53</accession>
<name>A0A926FG53_9FIRM</name>
<evidence type="ECO:0000313" key="1">
    <source>
        <dbReference type="EMBL" id="MBC8597565.1"/>
    </source>
</evidence>
<protein>
    <submittedName>
        <fullName evidence="1">Uncharacterized protein</fullName>
    </submittedName>
</protein>
<proteinExistence type="predicted"/>
<sequence length="88" mass="10322">MERMNEIASKTAKLKKDKKYLLGNDECEQIRKQTEILSNYITATGPIGEFDKKTFKKTVKRITVSRNKEITFELINSLKLKFEYSEVE</sequence>
<dbReference type="EMBL" id="JACRTE010000062">
    <property type="protein sequence ID" value="MBC8597565.1"/>
    <property type="molecule type" value="Genomic_DNA"/>
</dbReference>
<gene>
    <name evidence="1" type="ORF">H8706_11955</name>
</gene>
<keyword evidence="2" id="KW-1185">Reference proteome</keyword>